<name>A0ABX9AT64_9ENTR</name>
<dbReference type="InterPro" id="IPR048655">
    <property type="entry name" value="Irp3-like_C"/>
</dbReference>
<proteinExistence type="predicted"/>
<dbReference type="NCBIfam" id="TIGR01761">
    <property type="entry name" value="thiaz-red"/>
    <property type="match status" value="1"/>
</dbReference>
<feature type="domain" description="Gfo/Idh/MocA-like oxidoreductase N-terminal" evidence="1">
    <location>
        <begin position="5"/>
        <end position="121"/>
    </location>
</feature>
<organism evidence="3 4">
    <name type="scientific">Symbiopectobacterium purcellii</name>
    <dbReference type="NCBI Taxonomy" id="2871826"/>
    <lineage>
        <taxon>Bacteria</taxon>
        <taxon>Pseudomonadati</taxon>
        <taxon>Pseudomonadota</taxon>
        <taxon>Gammaproteobacteria</taxon>
        <taxon>Enterobacterales</taxon>
        <taxon>Enterobacteriaceae</taxon>
    </lineage>
</organism>
<accession>A0ABX9AT64</accession>
<dbReference type="InterPro" id="IPR010091">
    <property type="entry name" value="Thiazolinyl_imide_reductase"/>
</dbReference>
<protein>
    <submittedName>
        <fullName evidence="3">Gfo/Idh/MocA family oxidoreductase</fullName>
    </submittedName>
</protein>
<evidence type="ECO:0000259" key="1">
    <source>
        <dbReference type="Pfam" id="PF01408"/>
    </source>
</evidence>
<dbReference type="Pfam" id="PF21390">
    <property type="entry name" value="Irp3-like_C"/>
    <property type="match status" value="1"/>
</dbReference>
<dbReference type="InterPro" id="IPR036291">
    <property type="entry name" value="NAD(P)-bd_dom_sf"/>
</dbReference>
<dbReference type="Proteomes" id="UP000825886">
    <property type="component" value="Chromosome"/>
</dbReference>
<dbReference type="InterPro" id="IPR000683">
    <property type="entry name" value="Gfo/Idh/MocA-like_OxRdtase_N"/>
</dbReference>
<dbReference type="PANTHER" id="PTHR43377:SF1">
    <property type="entry name" value="BILIVERDIN REDUCTASE A"/>
    <property type="match status" value="1"/>
</dbReference>
<reference evidence="3 4" key="1">
    <citation type="submission" date="2021-08" db="EMBL/GenBank/DDBJ databases">
        <title>Culture and genomic analysis of Symbiopectobacterium purcellii sp. nov. gen. nov., isolated from the leafhopper Empoasca decipiens.</title>
        <authorList>
            <person name="Nadal-Jimenez P."/>
            <person name="Siozios S."/>
            <person name="Halliday N."/>
            <person name="Camara M."/>
            <person name="Hurst G.D.D."/>
        </authorList>
    </citation>
    <scope>NUCLEOTIDE SEQUENCE [LARGE SCALE GENOMIC DNA]</scope>
    <source>
        <strain evidence="3 4">SyEd1</strain>
    </source>
</reference>
<dbReference type="SUPFAM" id="SSF51735">
    <property type="entry name" value="NAD(P)-binding Rossmann-fold domains"/>
    <property type="match status" value="1"/>
</dbReference>
<dbReference type="PANTHER" id="PTHR43377">
    <property type="entry name" value="BILIVERDIN REDUCTASE A"/>
    <property type="match status" value="1"/>
</dbReference>
<feature type="domain" description="Thiazolinyl imine reductase-like C-terminal" evidence="2">
    <location>
        <begin position="154"/>
        <end position="243"/>
    </location>
</feature>
<keyword evidence="4" id="KW-1185">Reference proteome</keyword>
<evidence type="ECO:0000313" key="3">
    <source>
        <dbReference type="EMBL" id="QZN97546.1"/>
    </source>
</evidence>
<dbReference type="Gene3D" id="3.30.360.10">
    <property type="entry name" value="Dihydrodipicolinate Reductase, domain 2"/>
    <property type="match status" value="1"/>
</dbReference>
<dbReference type="EMBL" id="CP081864">
    <property type="protein sequence ID" value="QZN97546.1"/>
    <property type="molecule type" value="Genomic_DNA"/>
</dbReference>
<gene>
    <name evidence="3" type="ORF">K6K13_09585</name>
</gene>
<evidence type="ECO:0000259" key="2">
    <source>
        <dbReference type="Pfam" id="PF21390"/>
    </source>
</evidence>
<evidence type="ECO:0000313" key="4">
    <source>
        <dbReference type="Proteomes" id="UP000825886"/>
    </source>
</evidence>
<sequence length="359" mass="39130">MTRKIKAVVCGTAFGRFYLHALAIHPNIELVGILSRGSEASVRCACEMGIAHYHSVDELPDTITLACVVVRAGVSGGNGAEVACALLRRGIHVLQEHPLHPDELAHCFRTAYQYGVRYDVNAFYPHVRAVMRFLQAAALLRKQQPIAYLEGVCGAQVLYPWLDMAARALGRLQPCRLALAQPAHTGPYTMIQGDIGGVPVTLRVQNQIHPGDADNHAFLLHRMTLATDSGVLTLADTHGPALWQPRLHTHRDATHRLVLDGPGTERLAALSSSTLPGSEPDTFRAVFDSQWPQAINRALDAFIISIGNPALAQSQSAWTLSVTRSWHQISTLLGPPVLIEPETPPEVSLCQQLCQQEAE</sequence>
<dbReference type="Gene3D" id="3.40.50.720">
    <property type="entry name" value="NAD(P)-binding Rossmann-like Domain"/>
    <property type="match status" value="1"/>
</dbReference>
<dbReference type="InterPro" id="IPR051450">
    <property type="entry name" value="Gfo/Idh/MocA_Oxidoreductases"/>
</dbReference>
<dbReference type="RefSeq" id="WP_222160583.1">
    <property type="nucleotide sequence ID" value="NZ_CP081864.1"/>
</dbReference>
<dbReference type="Pfam" id="PF01408">
    <property type="entry name" value="GFO_IDH_MocA"/>
    <property type="match status" value="1"/>
</dbReference>